<dbReference type="Proteomes" id="UP000297777">
    <property type="component" value="Unassembled WGS sequence"/>
</dbReference>
<accession>A0A4Z1EMT6</accession>
<reference evidence="2 3" key="1">
    <citation type="submission" date="2017-12" db="EMBL/GenBank/DDBJ databases">
        <title>Comparative genomics of Botrytis spp.</title>
        <authorList>
            <person name="Valero-Jimenez C.A."/>
            <person name="Tapia P."/>
            <person name="Veloso J."/>
            <person name="Silva-Moreno E."/>
            <person name="Staats M."/>
            <person name="Valdes J.H."/>
            <person name="Van Kan J.A.L."/>
        </authorList>
    </citation>
    <scope>NUCLEOTIDE SEQUENCE [LARGE SCALE GENOMIC DNA]</scope>
    <source>
        <strain evidence="2 3">Bt9001</strain>
    </source>
</reference>
<dbReference type="AlphaFoldDB" id="A0A4Z1EMT6"/>
<name>A0A4Z1EMT6_9HELO</name>
<dbReference type="PANTHER" id="PTHR36847">
    <property type="entry name" value="AMIDOLIGASE ENZYME"/>
    <property type="match status" value="1"/>
</dbReference>
<evidence type="ECO:0000256" key="1">
    <source>
        <dbReference type="SAM" id="MobiDB-lite"/>
    </source>
</evidence>
<keyword evidence="3" id="KW-1185">Reference proteome</keyword>
<sequence>MADENILPPTSPIMVTFGFELEFGVKSVPDQFLDPEPIDPRRVHGITRPENYPKGLFLPYLGSPDVIEENEVLFEETLDKFNAQLAALQTDIAKLLTENGFPAVAQRDEEEPENSSIEDLKYWVISKDATINHGLDPNPNLPGYFWWPIEIQSPAYVYNEENKQKVRDVLQCIDSIYRTNCDLSADIHVHIGNGQKGFDARTVRKFMAFVYTFENQIAVIHPPHYMTQRAFSKPVRTHSRLAQVALDYRGKILETGGEENVREFDEDFIIDSILELDTVDNIVKRLSSPGIEEDRFYKRLTYSICNLGTGAEKVKKTIEFRQHKSTFDDEEVYHWITVCRSLVHFASTVDEEVLRKFCKENLHKTVDEFSIVEVLMALGRPAQAYYYGIRAFAEKDERAKEERKLRKEIEDENRKEEQEREHRRNLEERRRQEEADLKMEEKRLEQEEKKRQEEEEEEKRLEDLLRRFGKGDLE</sequence>
<gene>
    <name evidence="2" type="ORF">BTUL_0065g00300</name>
</gene>
<comment type="caution">
    <text evidence="2">The sequence shown here is derived from an EMBL/GenBank/DDBJ whole genome shotgun (WGS) entry which is preliminary data.</text>
</comment>
<organism evidence="2 3">
    <name type="scientific">Botrytis tulipae</name>
    <dbReference type="NCBI Taxonomy" id="87230"/>
    <lineage>
        <taxon>Eukaryota</taxon>
        <taxon>Fungi</taxon>
        <taxon>Dikarya</taxon>
        <taxon>Ascomycota</taxon>
        <taxon>Pezizomycotina</taxon>
        <taxon>Leotiomycetes</taxon>
        <taxon>Helotiales</taxon>
        <taxon>Sclerotiniaceae</taxon>
        <taxon>Botrytis</taxon>
    </lineage>
</organism>
<evidence type="ECO:0008006" key="4">
    <source>
        <dbReference type="Google" id="ProtNLM"/>
    </source>
</evidence>
<dbReference type="InterPro" id="IPR022025">
    <property type="entry name" value="Amidoligase_2"/>
</dbReference>
<evidence type="ECO:0000313" key="3">
    <source>
        <dbReference type="Proteomes" id="UP000297777"/>
    </source>
</evidence>
<proteinExistence type="predicted"/>
<protein>
    <recommendedName>
        <fullName evidence="4">Amidoligase enzyme</fullName>
    </recommendedName>
</protein>
<dbReference type="Pfam" id="PF12224">
    <property type="entry name" value="Amidoligase_2"/>
    <property type="match status" value="1"/>
</dbReference>
<evidence type="ECO:0000313" key="2">
    <source>
        <dbReference type="EMBL" id="TGO13674.1"/>
    </source>
</evidence>
<dbReference type="EMBL" id="PQXH01000065">
    <property type="protein sequence ID" value="TGO13674.1"/>
    <property type="molecule type" value="Genomic_DNA"/>
</dbReference>
<dbReference type="PANTHER" id="PTHR36847:SF1">
    <property type="entry name" value="AMIDOLIGASE ENZYME"/>
    <property type="match status" value="1"/>
</dbReference>
<dbReference type="OrthoDB" id="412402at2759"/>
<feature type="region of interest" description="Disordered" evidence="1">
    <location>
        <begin position="405"/>
        <end position="460"/>
    </location>
</feature>